<dbReference type="eggNOG" id="COG0031">
    <property type="taxonomic scope" value="Bacteria"/>
</dbReference>
<dbReference type="PANTHER" id="PTHR10314">
    <property type="entry name" value="CYSTATHIONINE BETA-SYNTHASE"/>
    <property type="match status" value="1"/>
</dbReference>
<dbReference type="Proteomes" id="UP000002586">
    <property type="component" value="Chromosome"/>
</dbReference>
<dbReference type="NCBIfam" id="TIGR01136">
    <property type="entry name" value="cysKM"/>
    <property type="match status" value="1"/>
</dbReference>
<dbReference type="EMBL" id="CP000471">
    <property type="protein sequence ID" value="ABK45902.1"/>
    <property type="molecule type" value="Genomic_DNA"/>
</dbReference>
<evidence type="ECO:0000256" key="2">
    <source>
        <dbReference type="ARBA" id="ARBA00004962"/>
    </source>
</evidence>
<evidence type="ECO:0000256" key="1">
    <source>
        <dbReference type="ARBA" id="ARBA00001933"/>
    </source>
</evidence>
<gene>
    <name evidence="12" type="ordered locus">Mmc1_3416</name>
</gene>
<dbReference type="GO" id="GO:0004124">
    <property type="term" value="F:cysteine synthase activity"/>
    <property type="evidence" value="ECO:0007669"/>
    <property type="project" value="UniProtKB-EC"/>
</dbReference>
<dbReference type="InterPro" id="IPR036052">
    <property type="entry name" value="TrpB-like_PALP_sf"/>
</dbReference>
<dbReference type="OrthoDB" id="9805733at2"/>
<dbReference type="Pfam" id="PF00291">
    <property type="entry name" value="PALP"/>
    <property type="match status" value="1"/>
</dbReference>
<dbReference type="InterPro" id="IPR005856">
    <property type="entry name" value="Cys_synth"/>
</dbReference>
<dbReference type="KEGG" id="mgm:Mmc1_3416"/>
<keyword evidence="7 10" id="KW-0663">Pyridoxal phosphate</keyword>
<proteinExistence type="inferred from homology"/>
<organism evidence="12 13">
    <name type="scientific">Magnetococcus marinus (strain ATCC BAA-1437 / JCM 17883 / MC-1)</name>
    <dbReference type="NCBI Taxonomy" id="156889"/>
    <lineage>
        <taxon>Bacteria</taxon>
        <taxon>Pseudomonadati</taxon>
        <taxon>Pseudomonadota</taxon>
        <taxon>Magnetococcia</taxon>
        <taxon>Magnetococcales</taxon>
        <taxon>Magnetococcaceae</taxon>
        <taxon>Magnetococcus</taxon>
    </lineage>
</organism>
<dbReference type="CDD" id="cd01561">
    <property type="entry name" value="CBS_like"/>
    <property type="match status" value="1"/>
</dbReference>
<evidence type="ECO:0000256" key="9">
    <source>
        <dbReference type="ARBA" id="ARBA00047931"/>
    </source>
</evidence>
<evidence type="ECO:0000256" key="4">
    <source>
        <dbReference type="ARBA" id="ARBA00012681"/>
    </source>
</evidence>
<dbReference type="AlphaFoldDB" id="A0LD59"/>
<dbReference type="GO" id="GO:0005737">
    <property type="term" value="C:cytoplasm"/>
    <property type="evidence" value="ECO:0007669"/>
    <property type="project" value="UniProtKB-ARBA"/>
</dbReference>
<dbReference type="EC" id="2.5.1.47" evidence="4"/>
<keyword evidence="8" id="KW-0198">Cysteine biosynthesis</keyword>
<dbReference type="FunFam" id="3.40.50.1100:FF:000067">
    <property type="entry name" value="Cysteine synthase"/>
    <property type="match status" value="1"/>
</dbReference>
<reference evidence="13" key="1">
    <citation type="journal article" date="2009" name="Appl. Environ. Microbiol.">
        <title>Complete genome sequence of the chemolithoautotrophic marine magnetotactic coccus strain MC-1.</title>
        <authorList>
            <person name="Schubbe S."/>
            <person name="Williams T.J."/>
            <person name="Xie G."/>
            <person name="Kiss H.E."/>
            <person name="Brettin T.S."/>
            <person name="Martinez D."/>
            <person name="Ross C.A."/>
            <person name="Schuler D."/>
            <person name="Cox B.L."/>
            <person name="Nealson K.H."/>
            <person name="Bazylinski D.A."/>
        </authorList>
    </citation>
    <scope>NUCLEOTIDE SEQUENCE [LARGE SCALE GENOMIC DNA]</scope>
    <source>
        <strain evidence="13">ATCC BAA-1437 / JCM 17883 / MC-1</strain>
    </source>
</reference>
<reference evidence="12 13" key="2">
    <citation type="journal article" date="2012" name="Int. J. Syst. Evol. Microbiol.">
        <title>Magnetococcus marinus gen. nov., sp. nov., a marine, magnetotactic bacterium that represents a novel lineage (Magnetococcaceae fam. nov.; Magnetococcales ord. nov.) at the base of the Alphaproteobacteria.</title>
        <authorList>
            <person name="Bazylinski D.A."/>
            <person name="Williams T.J."/>
            <person name="Lefevre C.T."/>
            <person name="Berg R.J."/>
            <person name="Zhang C.L."/>
            <person name="Bowser S.S."/>
            <person name="Dean A.J."/>
            <person name="Beveridge T.J."/>
        </authorList>
    </citation>
    <scope>NUCLEOTIDE SEQUENCE [LARGE SCALE GENOMIC DNA]</scope>
    <source>
        <strain evidence="13">ATCC BAA-1437 / JCM 17883 / MC-1</strain>
    </source>
</reference>
<evidence type="ECO:0000256" key="7">
    <source>
        <dbReference type="ARBA" id="ARBA00022898"/>
    </source>
</evidence>
<dbReference type="GO" id="GO:0006535">
    <property type="term" value="P:cysteine biosynthetic process from serine"/>
    <property type="evidence" value="ECO:0007669"/>
    <property type="project" value="InterPro"/>
</dbReference>
<dbReference type="NCBIfam" id="TIGR01139">
    <property type="entry name" value="cysK"/>
    <property type="match status" value="1"/>
</dbReference>
<protein>
    <recommendedName>
        <fullName evidence="4">cysteine synthase</fullName>
        <ecNumber evidence="4">2.5.1.47</ecNumber>
    </recommendedName>
</protein>
<feature type="domain" description="Tryptophan synthase beta chain-like PALP" evidence="11">
    <location>
        <begin position="8"/>
        <end position="293"/>
    </location>
</feature>
<evidence type="ECO:0000256" key="5">
    <source>
        <dbReference type="ARBA" id="ARBA00022605"/>
    </source>
</evidence>
<dbReference type="InterPro" id="IPR050214">
    <property type="entry name" value="Cys_Synth/Cystath_Beta-Synth"/>
</dbReference>
<evidence type="ECO:0000259" key="11">
    <source>
        <dbReference type="Pfam" id="PF00291"/>
    </source>
</evidence>
<comment type="cofactor">
    <cofactor evidence="1 10">
        <name>pyridoxal 5'-phosphate</name>
        <dbReference type="ChEBI" id="CHEBI:597326"/>
    </cofactor>
</comment>
<keyword evidence="6 12" id="KW-0808">Transferase</keyword>
<evidence type="ECO:0000256" key="3">
    <source>
        <dbReference type="ARBA" id="ARBA00007103"/>
    </source>
</evidence>
<sequence>MGRIYNDITETIGNTPLVRLNRISQGLDAEILVKLEYFNPMASLKDRIGLAMIQEAEAKGLITKDTLIIEPTSGNTGIALAFVCAARGYQLVLTMPESMSMERRKLFELLGAQVVLTSAMDGMKGAIDKAQELLAETDKGFMPNQFDNGANPAVHETTTAEEIWRDTDGQLDLFLAGVGTGGCLTGVARTLKKRIPQLRVVAVEPESSPVLSGGMPGPHKIQGIGAGFVPRVLDTQLMDEVVRVGDQEAFEVARRMAREEGIACGISSGAVVAAALQLARTPRYAGKRFVLVLASFAERYLSTELFPSQLP</sequence>
<comment type="similarity">
    <text evidence="3">Belongs to the cysteine synthase/cystathionine beta-synthase family.</text>
</comment>
<dbReference type="RefSeq" id="WP_011714959.1">
    <property type="nucleotide sequence ID" value="NC_008576.1"/>
</dbReference>
<dbReference type="STRING" id="156889.Mmc1_3416"/>
<keyword evidence="13" id="KW-1185">Reference proteome</keyword>
<evidence type="ECO:0000313" key="13">
    <source>
        <dbReference type="Proteomes" id="UP000002586"/>
    </source>
</evidence>
<dbReference type="InterPro" id="IPR005859">
    <property type="entry name" value="CysK"/>
</dbReference>
<comment type="pathway">
    <text evidence="2">Amino-acid biosynthesis; L-cysteine biosynthesis; L-cysteine from L-serine: step 2/2.</text>
</comment>
<evidence type="ECO:0000313" key="12">
    <source>
        <dbReference type="EMBL" id="ABK45902.1"/>
    </source>
</evidence>
<comment type="catalytic activity">
    <reaction evidence="9">
        <text>O-acetyl-L-serine + hydrogen sulfide = L-cysteine + acetate</text>
        <dbReference type="Rhea" id="RHEA:14829"/>
        <dbReference type="ChEBI" id="CHEBI:29919"/>
        <dbReference type="ChEBI" id="CHEBI:30089"/>
        <dbReference type="ChEBI" id="CHEBI:35235"/>
        <dbReference type="ChEBI" id="CHEBI:58340"/>
        <dbReference type="EC" id="2.5.1.47"/>
    </reaction>
</comment>
<dbReference type="HOGENOM" id="CLU_021018_1_0_5"/>
<keyword evidence="5" id="KW-0028">Amino-acid biosynthesis</keyword>
<accession>A0LD59</accession>
<feature type="modified residue" description="N6-(pyridoxal phosphate)lysine" evidence="10">
    <location>
        <position position="45"/>
    </location>
</feature>
<dbReference type="Gene3D" id="3.40.50.1100">
    <property type="match status" value="2"/>
</dbReference>
<dbReference type="SUPFAM" id="SSF53686">
    <property type="entry name" value="Tryptophan synthase beta subunit-like PLP-dependent enzymes"/>
    <property type="match status" value="1"/>
</dbReference>
<evidence type="ECO:0000256" key="8">
    <source>
        <dbReference type="ARBA" id="ARBA00023192"/>
    </source>
</evidence>
<evidence type="ECO:0000256" key="10">
    <source>
        <dbReference type="PIRSR" id="PIRSR605856-51"/>
    </source>
</evidence>
<name>A0LD59_MAGMM</name>
<evidence type="ECO:0000256" key="6">
    <source>
        <dbReference type="ARBA" id="ARBA00022679"/>
    </source>
</evidence>
<dbReference type="InterPro" id="IPR001926">
    <property type="entry name" value="TrpB-like_PALP"/>
</dbReference>